<dbReference type="Gramene" id="TRITD2Av1G284410.2">
    <property type="protein sequence ID" value="TRITD2Av1G284410.2"/>
    <property type="gene ID" value="TRITD2Av1G284410"/>
</dbReference>
<evidence type="ECO:0000256" key="2">
    <source>
        <dbReference type="ARBA" id="ARBA00004723"/>
    </source>
</evidence>
<keyword evidence="4" id="KW-0560">Oxidoreductase</keyword>
<dbReference type="Gene3D" id="3.90.660.10">
    <property type="match status" value="1"/>
</dbReference>
<dbReference type="InterPro" id="IPR002937">
    <property type="entry name" value="Amino_oxidase"/>
</dbReference>
<feature type="binding site" evidence="5">
    <location>
        <position position="86"/>
    </location>
    <ligand>
        <name>FAD</name>
        <dbReference type="ChEBI" id="CHEBI:57692"/>
    </ligand>
</feature>
<dbReference type="GO" id="GO:0046208">
    <property type="term" value="P:spermine catabolic process"/>
    <property type="evidence" value="ECO:0007669"/>
    <property type="project" value="UniProtKB-ARBA"/>
</dbReference>
<dbReference type="Pfam" id="PF01593">
    <property type="entry name" value="Amino_oxidase"/>
    <property type="match status" value="1"/>
</dbReference>
<dbReference type="Gene3D" id="3.50.50.60">
    <property type="entry name" value="FAD/NAD(P)-binding domain"/>
    <property type="match status" value="1"/>
</dbReference>
<dbReference type="AlphaFoldDB" id="A0A9R1P8D7"/>
<dbReference type="GO" id="GO:0005777">
    <property type="term" value="C:peroxisome"/>
    <property type="evidence" value="ECO:0007669"/>
    <property type="project" value="TreeGrafter"/>
</dbReference>
<gene>
    <name evidence="7" type="ORF">TRITD_2Av1G284410</name>
</gene>
<evidence type="ECO:0000256" key="4">
    <source>
        <dbReference type="ARBA" id="ARBA00023002"/>
    </source>
</evidence>
<organism evidence="7 8">
    <name type="scientific">Triticum turgidum subsp. durum</name>
    <name type="common">Durum wheat</name>
    <name type="synonym">Triticum durum</name>
    <dbReference type="NCBI Taxonomy" id="4567"/>
    <lineage>
        <taxon>Eukaryota</taxon>
        <taxon>Viridiplantae</taxon>
        <taxon>Streptophyta</taxon>
        <taxon>Embryophyta</taxon>
        <taxon>Tracheophyta</taxon>
        <taxon>Spermatophyta</taxon>
        <taxon>Magnoliopsida</taxon>
        <taxon>Liliopsida</taxon>
        <taxon>Poales</taxon>
        <taxon>Poaceae</taxon>
        <taxon>BOP clade</taxon>
        <taxon>Pooideae</taxon>
        <taxon>Triticodae</taxon>
        <taxon>Triticeae</taxon>
        <taxon>Triticinae</taxon>
        <taxon>Triticum</taxon>
    </lineage>
</organism>
<dbReference type="OMA" id="GYYRVHG"/>
<dbReference type="EMBL" id="LT934113">
    <property type="protein sequence ID" value="VAH38717.1"/>
    <property type="molecule type" value="Genomic_DNA"/>
</dbReference>
<proteinExistence type="inferred from homology"/>
<dbReference type="InterPro" id="IPR036188">
    <property type="entry name" value="FAD/NAD-bd_sf"/>
</dbReference>
<sequence length="542" mass="59437">MRGDLREAPSTITAAAAASVDVGGPMDGLLVFVFYLSLPIRGGRDHASPRMDQPPNGFAAGGLFVQHIDGQNASPPSVIVIGGGISGIASARALSNASFKVTLLESRERLGGRVHTDYSFGCPIDMGASWLHGVCNENSLAPLIRLLGLRLYRTSGDNSVLYDHDLESYALFDKDGRQIPQEIVTKVGEIFEQILKETVKVRDEYANDMPLVQAISMVLDRNPHLKLEGLQYEVLQWCICRLEAWFATDVDNISLKNWDQEHVLTGGHGLMVNGYDPVIKALSRDLDVHLNHRVTKIIQRYNKVIVCVEDGTSFVADAAIITVPLGVLKANIIKFEPELPDWKLSAISDLGVGLENKIALRFNTIFWPNVEVLGRVAQTSNACGYFLNLHKATGHPVLVCMVAGRFAYEMEKLSDEESVNFVMSQLRRMLPGATEPVQYLVSRWGTDPNSLGSYSCDLVGKPADLYERFCAPVGNLFFAGEAACIDHSGSVHGAYSSGIGAAEDCRRRLSTQLGISDLFQVGKIVMREEMTEVMVPLQISRL</sequence>
<evidence type="ECO:0000259" key="6">
    <source>
        <dbReference type="Pfam" id="PF01593"/>
    </source>
</evidence>
<dbReference type="GO" id="GO:1903602">
    <property type="term" value="P:thermospermine catabolic process"/>
    <property type="evidence" value="ECO:0007669"/>
    <property type="project" value="UniProtKB-ARBA"/>
</dbReference>
<evidence type="ECO:0000313" key="7">
    <source>
        <dbReference type="EMBL" id="VAH38717.1"/>
    </source>
</evidence>
<accession>A0A9R1P8D7</accession>
<feature type="binding site" evidence="5">
    <location>
        <position position="294"/>
    </location>
    <ligand>
        <name>FAD</name>
        <dbReference type="ChEBI" id="CHEBI:57692"/>
    </ligand>
</feature>
<reference evidence="7 8" key="1">
    <citation type="submission" date="2017-09" db="EMBL/GenBank/DDBJ databases">
        <authorList>
            <consortium name="International Durum Wheat Genome Sequencing Consortium (IDWGSC)"/>
            <person name="Milanesi L."/>
        </authorList>
    </citation>
    <scope>NUCLEOTIDE SEQUENCE [LARGE SCALE GENOMIC DNA]</scope>
    <source>
        <strain evidence="8">cv. Svevo</strain>
    </source>
</reference>
<evidence type="ECO:0000256" key="3">
    <source>
        <dbReference type="ARBA" id="ARBA00005995"/>
    </source>
</evidence>
<keyword evidence="8" id="KW-1185">Reference proteome</keyword>
<evidence type="ECO:0000256" key="5">
    <source>
        <dbReference type="PIRSR" id="PIRSR601613-1"/>
    </source>
</evidence>
<evidence type="ECO:0000313" key="8">
    <source>
        <dbReference type="Proteomes" id="UP000324705"/>
    </source>
</evidence>
<comment type="cofactor">
    <cofactor evidence="1">
        <name>FAD</name>
        <dbReference type="ChEBI" id="CHEBI:57692"/>
    </cofactor>
</comment>
<dbReference type="GO" id="GO:0052901">
    <property type="term" value="F:spermine oxidase activity"/>
    <property type="evidence" value="ECO:0007669"/>
    <property type="project" value="UniProtKB-ARBA"/>
</dbReference>
<dbReference type="GO" id="GO:0050660">
    <property type="term" value="F:flavin adenine dinucleotide binding"/>
    <property type="evidence" value="ECO:0007669"/>
    <property type="project" value="UniProtKB-ARBA"/>
</dbReference>
<dbReference type="SUPFAM" id="SSF54373">
    <property type="entry name" value="FAD-linked reductases, C-terminal domain"/>
    <property type="match status" value="1"/>
</dbReference>
<dbReference type="InterPro" id="IPR001613">
    <property type="entry name" value="Flavin_amine_oxidase"/>
</dbReference>
<dbReference type="SUPFAM" id="SSF51905">
    <property type="entry name" value="FAD/NAD(P)-binding domain"/>
    <property type="match status" value="1"/>
</dbReference>
<dbReference type="PANTHER" id="PTHR10742">
    <property type="entry name" value="FLAVIN MONOAMINE OXIDASE"/>
    <property type="match status" value="1"/>
</dbReference>
<dbReference type="PRINTS" id="PR00757">
    <property type="entry name" value="AMINEOXDASEF"/>
</dbReference>
<protein>
    <recommendedName>
        <fullName evidence="6">Amine oxidase domain-containing protein</fullName>
    </recommendedName>
</protein>
<evidence type="ECO:0000256" key="1">
    <source>
        <dbReference type="ARBA" id="ARBA00001974"/>
    </source>
</evidence>
<dbReference type="InterPro" id="IPR050281">
    <property type="entry name" value="Flavin_monoamine_oxidase"/>
</dbReference>
<comment type="similarity">
    <text evidence="3">Belongs to the flavin monoamine oxidase family.</text>
</comment>
<comment type="pathway">
    <text evidence="2">Amine and polyamine degradation; spermine degradation.</text>
</comment>
<dbReference type="PANTHER" id="PTHR10742:SF228">
    <property type="entry name" value="POLYAMINE OXIDASE 4-RELATED"/>
    <property type="match status" value="1"/>
</dbReference>
<dbReference type="Proteomes" id="UP000324705">
    <property type="component" value="Chromosome 2A"/>
</dbReference>
<feature type="domain" description="Amine oxidase" evidence="6">
    <location>
        <begin position="85"/>
        <end position="505"/>
    </location>
</feature>
<name>A0A9R1P8D7_TRITD</name>